<sequence length="354" mass="40247">MNLGLFLSVSDSLTKQTKTGQLERLIKYYLQPYSAKFNQIYLFTYGDSGQKFSLPKGVTLVPKPKFIPIFLYQLILPFIHFKVIKTIDVNRVFQTPGGLPAVIAKIFFCKPYVVTYGYDYVRFTEIEYQPFLTLAFSLIVPLVLHFADKIITTYQNSLKNYRTVTIHNGVDPRVFKPAKKPREKYLVLSVARLVNQKDQQKLIKVISLSKFKDKIKLVIIGMGPLQKKLQNLSQALRVNLTIIPNVSYTQLVAWYQKATVFCLTSIIEGQVKVLLEALSTGCACLTTPFIGNMTENNVTGLIGTNPKQLAGQLDRLLSDQDLNHTLGQQARRLVIKQFDLIKMVQKEIKLLQSC</sequence>
<organism evidence="2 3">
    <name type="scientific">Candidatus Roizmanbacteria bacterium CG_4_9_14_0_2_um_filter_35_15</name>
    <dbReference type="NCBI Taxonomy" id="1974836"/>
    <lineage>
        <taxon>Bacteria</taxon>
        <taxon>Candidatus Roizmaniibacteriota</taxon>
    </lineage>
</organism>
<comment type="caution">
    <text evidence="2">The sequence shown here is derived from an EMBL/GenBank/DDBJ whole genome shotgun (WGS) entry which is preliminary data.</text>
</comment>
<feature type="domain" description="Glycosyl transferase family 1" evidence="1">
    <location>
        <begin position="175"/>
        <end position="332"/>
    </location>
</feature>
<dbReference type="Gene3D" id="3.40.50.2000">
    <property type="entry name" value="Glycogen Phosphorylase B"/>
    <property type="match status" value="2"/>
</dbReference>
<dbReference type="CDD" id="cd03801">
    <property type="entry name" value="GT4_PimA-like"/>
    <property type="match status" value="1"/>
</dbReference>
<dbReference type="PANTHER" id="PTHR45947">
    <property type="entry name" value="SULFOQUINOVOSYL TRANSFERASE SQD2"/>
    <property type="match status" value="1"/>
</dbReference>
<evidence type="ECO:0000259" key="1">
    <source>
        <dbReference type="Pfam" id="PF00534"/>
    </source>
</evidence>
<reference evidence="3" key="1">
    <citation type="submission" date="2017-09" db="EMBL/GenBank/DDBJ databases">
        <title>Depth-based differentiation of microbial function through sediment-hosted aquifers and enrichment of novel symbionts in the deep terrestrial subsurface.</title>
        <authorList>
            <person name="Probst A.J."/>
            <person name="Ladd B."/>
            <person name="Jarett J.K."/>
            <person name="Geller-Mcgrath D.E."/>
            <person name="Sieber C.M.K."/>
            <person name="Emerson J.B."/>
            <person name="Anantharaman K."/>
            <person name="Thomas B.C."/>
            <person name="Malmstrom R."/>
            <person name="Stieglmeier M."/>
            <person name="Klingl A."/>
            <person name="Woyke T."/>
            <person name="Ryan C.M."/>
            <person name="Banfield J.F."/>
        </authorList>
    </citation>
    <scope>NUCLEOTIDE SEQUENCE [LARGE SCALE GENOMIC DNA]</scope>
</reference>
<dbReference type="EMBL" id="PFRZ01000022">
    <property type="protein sequence ID" value="PJC33929.1"/>
    <property type="molecule type" value="Genomic_DNA"/>
</dbReference>
<protein>
    <recommendedName>
        <fullName evidence="1">Glycosyl transferase family 1 domain-containing protein</fullName>
    </recommendedName>
</protein>
<evidence type="ECO:0000313" key="2">
    <source>
        <dbReference type="EMBL" id="PJC33929.1"/>
    </source>
</evidence>
<dbReference type="Pfam" id="PF00534">
    <property type="entry name" value="Glycos_transf_1"/>
    <property type="match status" value="1"/>
</dbReference>
<dbReference type="InterPro" id="IPR001296">
    <property type="entry name" value="Glyco_trans_1"/>
</dbReference>
<dbReference type="SUPFAM" id="SSF53756">
    <property type="entry name" value="UDP-Glycosyltransferase/glycogen phosphorylase"/>
    <property type="match status" value="1"/>
</dbReference>
<dbReference type="AlphaFoldDB" id="A0A2M8F3R2"/>
<dbReference type="GO" id="GO:0016757">
    <property type="term" value="F:glycosyltransferase activity"/>
    <property type="evidence" value="ECO:0007669"/>
    <property type="project" value="InterPro"/>
</dbReference>
<gene>
    <name evidence="2" type="ORF">CO048_01905</name>
</gene>
<dbReference type="InterPro" id="IPR050194">
    <property type="entry name" value="Glycosyltransferase_grp1"/>
</dbReference>
<evidence type="ECO:0000313" key="3">
    <source>
        <dbReference type="Proteomes" id="UP000230580"/>
    </source>
</evidence>
<dbReference type="Proteomes" id="UP000230580">
    <property type="component" value="Unassembled WGS sequence"/>
</dbReference>
<accession>A0A2M8F3R2</accession>
<name>A0A2M8F3R2_9BACT</name>
<dbReference type="PANTHER" id="PTHR45947:SF14">
    <property type="entry name" value="SLL1723 PROTEIN"/>
    <property type="match status" value="1"/>
</dbReference>
<proteinExistence type="predicted"/>